<evidence type="ECO:0000313" key="1">
    <source>
        <dbReference type="EMBL" id="QJA55693.1"/>
    </source>
</evidence>
<dbReference type="AlphaFoldDB" id="A0A6M3IE74"/>
<dbReference type="EMBL" id="MT141173">
    <property type="protein sequence ID" value="QJA55693.1"/>
    <property type="molecule type" value="Genomic_DNA"/>
</dbReference>
<name>A0A6M3IE74_9ZZZZ</name>
<sequence length="367" mass="36030">MAQPTLEGLTLNAGSGGSDLAGDTVSSKIWQAILVGYSTGDGTANVVMADTGLPVVPATAATWDCTQSGTWNITNVSGTISLPTGAATSALQTTGNGLLTTIDADTGAIKTAVELLDNAISGAGFNVTQFAGAAVPIGAGLEATALRVTLATDSTGVVSVDDNGGALTVDGTVAATQSGTWNVGTVTTVTTVAAVTAISNALPAGSNAIGKLAANSGVDIGDVDVTSIAAGTNTIGGVIGQISSSTLYDGVTACTIKRVSGVAASGTTAMVSAVAGKKFRILAIALFATSATVTNVYVATTTDTDVLGNSGNPIPLATDADGDNVAGFVLPYNQGGWAETSTANEDLNLILSAAQDVIYALTYIEVA</sequence>
<proteinExistence type="predicted"/>
<protein>
    <submittedName>
        <fullName evidence="1">Uncharacterized protein</fullName>
    </submittedName>
</protein>
<accession>A0A6M3IE74</accession>
<gene>
    <name evidence="1" type="ORF">MM415B02005_0015</name>
</gene>
<organism evidence="1">
    <name type="scientific">viral metagenome</name>
    <dbReference type="NCBI Taxonomy" id="1070528"/>
    <lineage>
        <taxon>unclassified sequences</taxon>
        <taxon>metagenomes</taxon>
        <taxon>organismal metagenomes</taxon>
    </lineage>
</organism>
<reference evidence="1" key="1">
    <citation type="submission" date="2020-03" db="EMBL/GenBank/DDBJ databases">
        <title>The deep terrestrial virosphere.</title>
        <authorList>
            <person name="Holmfeldt K."/>
            <person name="Nilsson E."/>
            <person name="Simone D."/>
            <person name="Lopez-Fernandez M."/>
            <person name="Wu X."/>
            <person name="de Brujin I."/>
            <person name="Lundin D."/>
            <person name="Andersson A."/>
            <person name="Bertilsson S."/>
            <person name="Dopson M."/>
        </authorList>
    </citation>
    <scope>NUCLEOTIDE SEQUENCE</scope>
    <source>
        <strain evidence="1">MM415B02005</strain>
    </source>
</reference>